<evidence type="ECO:0000313" key="1">
    <source>
        <dbReference type="EMBL" id="KAI3367560.1"/>
    </source>
</evidence>
<feature type="non-terminal residue" evidence="1">
    <location>
        <position position="1"/>
    </location>
</feature>
<keyword evidence="2" id="KW-1185">Reference proteome</keyword>
<accession>A0ACB8WIM3</accession>
<protein>
    <submittedName>
        <fullName evidence="1">Uncharacterized protein</fullName>
    </submittedName>
</protein>
<comment type="caution">
    <text evidence="1">The sequence shown here is derived from an EMBL/GenBank/DDBJ whole genome shotgun (WGS) entry which is preliminary data.</text>
</comment>
<evidence type="ECO:0000313" key="2">
    <source>
        <dbReference type="Proteomes" id="UP000831701"/>
    </source>
</evidence>
<proteinExistence type="predicted"/>
<reference evidence="1" key="1">
    <citation type="submission" date="2022-04" db="EMBL/GenBank/DDBJ databases">
        <title>Jade perch genome.</title>
        <authorList>
            <person name="Chao B."/>
        </authorList>
    </citation>
    <scope>NUCLEOTIDE SEQUENCE</scope>
    <source>
        <strain evidence="1">CB-2022</strain>
    </source>
</reference>
<sequence>SLPVTSPKVQKVLSGVTRVKTVHEYFRGWLMSTAAIKRGGSSAPETSKPSATAQGASKLSPPAAEKDSSLFLGFSTMVSARALLLAATCCCAYLWLARAEDSSLETRSLDFPLKTQQEKDLIDALQEVLEKLRSKEMPLEKKLGWLPSCDAGEPCAVRKGARIGTLCSCPRGTSFSNMASSRVLGREVLEEPRRAATANLDFSPHKYSLLIIIGRTAHPGQTGHIGGEIDRGIRSWDVDLRSCNLNLFLQEFLSHHTASFKGAGQKCLRHSTRVLDTQVLISPSQEQVHSEVFSLLSRESAHKLLILAGQSVEESGDLLFHRGLFSPHQLKQILTEQFADQESSASSSKLSLTLSCPNIGQWRTTLLGNQPLQGPFTLRVNPPEVLPAMEALGEFTSLISGTLSPLSPFDLLPPPTTVGFLKLSRPCCYVFPAGRGDCAFFAVNGFTVLVDGGSDSQACFWKLVRHLDRVDAVLLTHIGTENLPGVNTFLERKVAELELSADIKDDSSKRLISPELGVVFFNAPSRLQVEEQPCVDNVLKSTQQATLTLQLLKKLDIRPQPLFRPQGVPIEPLTLFQKMGVGQLDLYILNPGKNSQEYQTFMQNWPDAVSSASKPQTLPLTALASVSALLVWHPACPQEKVVRVLFPGVTPQAKLLQGLEKLKGLAFLQKPTVTTEDMERLGKDRTAKRTDSQDSSKSQGKESTAKHGKERGVKEEGKEALIREKGKVLNGVTARDADKSRIKETSIKQKAASSEKNTYKKGGVKEGKKEEKPGNKEENAVTRSDQGKKDVLSPKPKNENKTKLKKDAKNDSKTGSKKVKKTSEKEANNGKKAHVNTELPNDKSAKPDAGTVSQIQEPEGLDTEQQKQKTENESAENPCGSKMSTPEDMTADFLRLREETEVQVETADKGKQRSNQPGNATKPAKFVGFPSPLNTVPKNERTVQLDLTPTEYTLLDGALRNSPPSRSSPENQVPVSPDEETVETASPDSRPNSAGHTPYCLSPDDVWCNRATLSRLQAQMGNLDSADVNQSNGSSSQGEGQISQPKNTAENQPNPREKQLSFLSLGTFKDGSSDPSPSVATTTTTHSMPAEVSSPQSTEVDESLSMSLEQGPTTVSQKEGDDTVQHSHSNGSHFVGMSLPMKKPPRALGQGSEMGRPPAPNALHFEASAHDVQARPYRGGFAPHHHGNNNNNPKDTSPSESNAPVCTEDCPSTTADGALDSDEDESCSEPSNSPHGLRASQALPQDPLPAPLRDSPPLPPHPDASMPVPQSDSDAHGKRAKATGLRGKKTPAVTETSQRSGSGKSRTGSQSGVAKVNVSLTRTPSSSTRSTPAKSSPNPGSKSTSAGDVSVYVDLAYIPSGASSPTVNVDFFRCVRSSCYIVSGDSPEREELLRQTLDALLDGKISWPDTIQVTVIPTFESVPMQEWYQQTLDRQRELGITVLGSNSTVAMQDETFPACKIEF</sequence>
<dbReference type="Proteomes" id="UP000831701">
    <property type="component" value="Chromosome 9"/>
</dbReference>
<gene>
    <name evidence="1" type="ORF">L3Q82_026410</name>
</gene>
<organism evidence="1 2">
    <name type="scientific">Scortum barcoo</name>
    <name type="common">barcoo grunter</name>
    <dbReference type="NCBI Taxonomy" id="214431"/>
    <lineage>
        <taxon>Eukaryota</taxon>
        <taxon>Metazoa</taxon>
        <taxon>Chordata</taxon>
        <taxon>Craniata</taxon>
        <taxon>Vertebrata</taxon>
        <taxon>Euteleostomi</taxon>
        <taxon>Actinopterygii</taxon>
        <taxon>Neopterygii</taxon>
        <taxon>Teleostei</taxon>
        <taxon>Neoteleostei</taxon>
        <taxon>Acanthomorphata</taxon>
        <taxon>Eupercaria</taxon>
        <taxon>Centrarchiformes</taxon>
        <taxon>Terapontoidei</taxon>
        <taxon>Terapontidae</taxon>
        <taxon>Scortum</taxon>
    </lineage>
</organism>
<name>A0ACB8WIM3_9TELE</name>
<dbReference type="EMBL" id="CM041539">
    <property type="protein sequence ID" value="KAI3367560.1"/>
    <property type="molecule type" value="Genomic_DNA"/>
</dbReference>